<comment type="caution">
    <text evidence="1">The sequence shown here is derived from an EMBL/GenBank/DDBJ whole genome shotgun (WGS) entry which is preliminary data.</text>
</comment>
<dbReference type="EMBL" id="BMAO01026627">
    <property type="protein sequence ID" value="GFR11109.1"/>
    <property type="molecule type" value="Genomic_DNA"/>
</dbReference>
<keyword evidence="2" id="KW-1185">Reference proteome</keyword>
<gene>
    <name evidence="1" type="ORF">TNCT_231641</name>
</gene>
<dbReference type="Proteomes" id="UP000887116">
    <property type="component" value="Unassembled WGS sequence"/>
</dbReference>
<dbReference type="AlphaFoldDB" id="A0A8X6LKV1"/>
<sequence length="91" mass="10773">MVTKLFPESKTQRRLVVAKSQIESNRNFEVNPPGNPIGPIGFGQFREKEFSLLLVNFPRNFPLYEFFCQQVGRKLEEHWTRMGLLIFSRRQ</sequence>
<name>A0A8X6LKV1_TRICU</name>
<evidence type="ECO:0000313" key="1">
    <source>
        <dbReference type="EMBL" id="GFR11109.1"/>
    </source>
</evidence>
<protein>
    <submittedName>
        <fullName evidence="1">Uncharacterized protein</fullName>
    </submittedName>
</protein>
<reference evidence="1" key="1">
    <citation type="submission" date="2020-07" db="EMBL/GenBank/DDBJ databases">
        <title>Multicomponent nature underlies the extraordinary mechanical properties of spider dragline silk.</title>
        <authorList>
            <person name="Kono N."/>
            <person name="Nakamura H."/>
            <person name="Mori M."/>
            <person name="Yoshida Y."/>
            <person name="Ohtoshi R."/>
            <person name="Malay A.D."/>
            <person name="Moran D.A.P."/>
            <person name="Tomita M."/>
            <person name="Numata K."/>
            <person name="Arakawa K."/>
        </authorList>
    </citation>
    <scope>NUCLEOTIDE SEQUENCE</scope>
</reference>
<proteinExistence type="predicted"/>
<evidence type="ECO:0000313" key="2">
    <source>
        <dbReference type="Proteomes" id="UP000887116"/>
    </source>
</evidence>
<organism evidence="1 2">
    <name type="scientific">Trichonephila clavata</name>
    <name type="common">Joro spider</name>
    <name type="synonym">Nephila clavata</name>
    <dbReference type="NCBI Taxonomy" id="2740835"/>
    <lineage>
        <taxon>Eukaryota</taxon>
        <taxon>Metazoa</taxon>
        <taxon>Ecdysozoa</taxon>
        <taxon>Arthropoda</taxon>
        <taxon>Chelicerata</taxon>
        <taxon>Arachnida</taxon>
        <taxon>Araneae</taxon>
        <taxon>Araneomorphae</taxon>
        <taxon>Entelegynae</taxon>
        <taxon>Araneoidea</taxon>
        <taxon>Nephilidae</taxon>
        <taxon>Trichonephila</taxon>
    </lineage>
</organism>
<accession>A0A8X6LKV1</accession>